<feature type="region of interest" description="Disordered" evidence="1">
    <location>
        <begin position="1"/>
        <end position="123"/>
    </location>
</feature>
<feature type="compositionally biased region" description="Basic and acidic residues" evidence="1">
    <location>
        <begin position="981"/>
        <end position="993"/>
    </location>
</feature>
<dbReference type="STRING" id="1160509.A0A3N4I2A7"/>
<dbReference type="GO" id="GO:0005085">
    <property type="term" value="F:guanyl-nucleotide exchange factor activity"/>
    <property type="evidence" value="ECO:0007669"/>
    <property type="project" value="InterPro"/>
</dbReference>
<dbReference type="Gene3D" id="2.30.29.30">
    <property type="entry name" value="Pleckstrin-homology domain (PH domain)/Phosphotyrosine-binding domain (PTB)"/>
    <property type="match status" value="1"/>
</dbReference>
<protein>
    <submittedName>
        <fullName evidence="3">SEC7-like protein</fullName>
    </submittedName>
</protein>
<dbReference type="InterPro" id="IPR041681">
    <property type="entry name" value="PH_9"/>
</dbReference>
<sequence length="1007" mass="110460">MDPFLKSPGRAPSDAQQHPPLHPHQDPETAYLQKDATIRKVISTEPGSPKARPTFFSESSRRGSDFGKAYPKESRPTTAQEAEDDLGPLEDIPSRIISRPQTSPHAPSGLLPPDSTEPPPIPIRYRRSYDTFKTETPHMLAERTSTWHSGRELRPPSEEVVKPILTAKELEVFQQQEMKRRASENLHSSLDVSAATISKSRDAETSWLATPTPLSAGTNTPTVTLQRDGEIAEPWGESDKESVSDVVVLDEHDDPTEAEEEIAKKIYDGDEMYVLKDRTPFLLTESGPSGVRLRRAYMSLYDWSNINILTALRQMCNRIVLKGETQEVDRIVDAISKRWCECNPNHGFKSADIIHTILYSLLLLNTDLHLAEIPSSQKMTRGQFIKNTMATIKKGLQDSSNEAIGNLAARPAHHSIPVRHGSFPEESPSASSNSVAPSPNAGSSSRLGERASIDYGTSRARNSSKASGIGNLSPRFAPEGWNEKNFIDDGGIALVNKPIGGGIRVWETQVEIILKDFYSSVKEHALPLHGAPIHYPEQSSSNLSVFGSGMLRRSPSTISKCPSEHSVGGRRMDAGRLGSGWAAKNRSRQRVYNGSRAGSSRTSLEERSIWSPGASSTWSKLSLDKTQASTLSVNSLGSAFANDDYKQSIGFANALSHAIIREEASGTGEDHSTIIEDEDLELAGPPWAKEGLVKHKHHLEGVDKKAKNRAWTECFAVIEKGYMRLFQFTPRSKQGIMASNSGVVGGGNWSENAEPIGTFLLRQTLASALPPPGYSKTRPHVWALSLPNGAVHLFQGGTSELVKEWVSTANYWSARLSKEPLVGGVSNMEYGWSDNILDASIPDTASAYGPRISLQESIRSSIDIASGPYVKARLPGDKANISDWQAPAQSMVASPLPESEQLQALQTYVSNIEAELQKHNDLRASMVAAFSPRHSNYQKALANWEKKSSYLLHEIVKFRTYIDALGTASVARERLRVEGEERDEMRRERERSKAAAASTAASGIGAL</sequence>
<dbReference type="SUPFAM" id="SSF48425">
    <property type="entry name" value="Sec7 domain"/>
    <property type="match status" value="1"/>
</dbReference>
<feature type="region of interest" description="Disordered" evidence="1">
    <location>
        <begin position="981"/>
        <end position="1007"/>
    </location>
</feature>
<feature type="compositionally biased region" description="Low complexity" evidence="1">
    <location>
        <begin position="424"/>
        <end position="445"/>
    </location>
</feature>
<organism evidence="3 4">
    <name type="scientific">Ascobolus immersus RN42</name>
    <dbReference type="NCBI Taxonomy" id="1160509"/>
    <lineage>
        <taxon>Eukaryota</taxon>
        <taxon>Fungi</taxon>
        <taxon>Dikarya</taxon>
        <taxon>Ascomycota</taxon>
        <taxon>Pezizomycotina</taxon>
        <taxon>Pezizomycetes</taxon>
        <taxon>Pezizales</taxon>
        <taxon>Ascobolaceae</taxon>
        <taxon>Ascobolus</taxon>
    </lineage>
</organism>
<evidence type="ECO:0000313" key="3">
    <source>
        <dbReference type="EMBL" id="RPA76004.1"/>
    </source>
</evidence>
<dbReference type="PANTHER" id="PTHR10663:SF373">
    <property type="entry name" value="PH AND SEC7 DOMAIN-CONTAINING PROTEIN C11E3.11C"/>
    <property type="match status" value="1"/>
</dbReference>
<dbReference type="SMART" id="SM00222">
    <property type="entry name" value="Sec7"/>
    <property type="match status" value="1"/>
</dbReference>
<dbReference type="Pfam" id="PF15410">
    <property type="entry name" value="PH_9"/>
    <property type="match status" value="1"/>
</dbReference>
<evidence type="ECO:0000256" key="1">
    <source>
        <dbReference type="SAM" id="MobiDB-lite"/>
    </source>
</evidence>
<dbReference type="OrthoDB" id="2157641at2759"/>
<dbReference type="InterPro" id="IPR023394">
    <property type="entry name" value="Sec7_C_sf"/>
</dbReference>
<dbReference type="InterPro" id="IPR000904">
    <property type="entry name" value="Sec7_dom"/>
</dbReference>
<feature type="compositionally biased region" description="Low complexity" evidence="1">
    <location>
        <begin position="994"/>
        <end position="1007"/>
    </location>
</feature>
<dbReference type="InterPro" id="IPR035999">
    <property type="entry name" value="Sec7_dom_sf"/>
</dbReference>
<evidence type="ECO:0000259" key="2">
    <source>
        <dbReference type="PROSITE" id="PS50190"/>
    </source>
</evidence>
<dbReference type="InterPro" id="IPR011993">
    <property type="entry name" value="PH-like_dom_sf"/>
</dbReference>
<feature type="region of interest" description="Disordered" evidence="1">
    <location>
        <begin position="554"/>
        <end position="580"/>
    </location>
</feature>
<dbReference type="SUPFAM" id="SSF50729">
    <property type="entry name" value="PH domain-like"/>
    <property type="match status" value="1"/>
</dbReference>
<dbReference type="Pfam" id="PF01369">
    <property type="entry name" value="Sec7"/>
    <property type="match status" value="1"/>
</dbReference>
<feature type="region of interest" description="Disordered" evidence="1">
    <location>
        <begin position="416"/>
        <end position="449"/>
    </location>
</feature>
<dbReference type="Proteomes" id="UP000275078">
    <property type="component" value="Unassembled WGS sequence"/>
</dbReference>
<accession>A0A3N4I2A7</accession>
<keyword evidence="4" id="KW-1185">Reference proteome</keyword>
<dbReference type="EMBL" id="ML119753">
    <property type="protein sequence ID" value="RPA76004.1"/>
    <property type="molecule type" value="Genomic_DNA"/>
</dbReference>
<evidence type="ECO:0000313" key="4">
    <source>
        <dbReference type="Proteomes" id="UP000275078"/>
    </source>
</evidence>
<dbReference type="PANTHER" id="PTHR10663">
    <property type="entry name" value="GUANYL-NUCLEOTIDE EXCHANGE FACTOR"/>
    <property type="match status" value="1"/>
</dbReference>
<name>A0A3N4I2A7_ASCIM</name>
<dbReference type="Gene3D" id="1.10.1000.11">
    <property type="entry name" value="Arf Nucleotide-binding Site Opener,domain 2"/>
    <property type="match status" value="1"/>
</dbReference>
<feature type="domain" description="SEC7" evidence="2">
    <location>
        <begin position="248"/>
        <end position="419"/>
    </location>
</feature>
<dbReference type="GO" id="GO:0032012">
    <property type="term" value="P:regulation of ARF protein signal transduction"/>
    <property type="evidence" value="ECO:0007669"/>
    <property type="project" value="InterPro"/>
</dbReference>
<reference evidence="3 4" key="1">
    <citation type="journal article" date="2018" name="Nat. Ecol. Evol.">
        <title>Pezizomycetes genomes reveal the molecular basis of ectomycorrhizal truffle lifestyle.</title>
        <authorList>
            <person name="Murat C."/>
            <person name="Payen T."/>
            <person name="Noel B."/>
            <person name="Kuo A."/>
            <person name="Morin E."/>
            <person name="Chen J."/>
            <person name="Kohler A."/>
            <person name="Krizsan K."/>
            <person name="Balestrini R."/>
            <person name="Da Silva C."/>
            <person name="Montanini B."/>
            <person name="Hainaut M."/>
            <person name="Levati E."/>
            <person name="Barry K.W."/>
            <person name="Belfiori B."/>
            <person name="Cichocki N."/>
            <person name="Clum A."/>
            <person name="Dockter R.B."/>
            <person name="Fauchery L."/>
            <person name="Guy J."/>
            <person name="Iotti M."/>
            <person name="Le Tacon F."/>
            <person name="Lindquist E.A."/>
            <person name="Lipzen A."/>
            <person name="Malagnac F."/>
            <person name="Mello A."/>
            <person name="Molinier V."/>
            <person name="Miyauchi S."/>
            <person name="Poulain J."/>
            <person name="Riccioni C."/>
            <person name="Rubini A."/>
            <person name="Sitrit Y."/>
            <person name="Splivallo R."/>
            <person name="Traeger S."/>
            <person name="Wang M."/>
            <person name="Zifcakova L."/>
            <person name="Wipf D."/>
            <person name="Zambonelli A."/>
            <person name="Paolocci F."/>
            <person name="Nowrousian M."/>
            <person name="Ottonello S."/>
            <person name="Baldrian P."/>
            <person name="Spatafora J.W."/>
            <person name="Henrissat B."/>
            <person name="Nagy L.G."/>
            <person name="Aury J.M."/>
            <person name="Wincker P."/>
            <person name="Grigoriev I.V."/>
            <person name="Bonfante P."/>
            <person name="Martin F.M."/>
        </authorList>
    </citation>
    <scope>NUCLEOTIDE SEQUENCE [LARGE SCALE GENOMIC DNA]</scope>
    <source>
        <strain evidence="3 4">RN42</strain>
    </source>
</reference>
<dbReference type="AlphaFoldDB" id="A0A3N4I2A7"/>
<gene>
    <name evidence="3" type="ORF">BJ508DRAFT_319337</name>
</gene>
<dbReference type="PROSITE" id="PS50190">
    <property type="entry name" value="SEC7"/>
    <property type="match status" value="1"/>
</dbReference>
<proteinExistence type="predicted"/>
<feature type="compositionally biased region" description="Basic and acidic residues" evidence="1">
    <location>
        <begin position="59"/>
        <end position="75"/>
    </location>
</feature>